<dbReference type="Pfam" id="PF00535">
    <property type="entry name" value="Glycos_transf_2"/>
    <property type="match status" value="1"/>
</dbReference>
<comment type="subcellular location">
    <subcellularLocation>
        <location evidence="1">Endoplasmic reticulum membrane</location>
        <topology evidence="1">Single-pass membrane protein</topology>
    </subcellularLocation>
</comment>
<dbReference type="GO" id="GO:0006487">
    <property type="term" value="P:protein N-linked glycosylation"/>
    <property type="evidence" value="ECO:0007669"/>
    <property type="project" value="TreeGrafter"/>
</dbReference>
<feature type="domain" description="Glycosyltransferase 2-like" evidence="13">
    <location>
        <begin position="9"/>
        <end position="176"/>
    </location>
</feature>
<reference evidence="14 15" key="1">
    <citation type="journal article" date="2016" name="Nat. Commun.">
        <title>Thousands of microbial genomes shed light on interconnected biogeochemical processes in an aquifer system.</title>
        <authorList>
            <person name="Anantharaman K."/>
            <person name="Brown C.T."/>
            <person name="Hug L.A."/>
            <person name="Sharon I."/>
            <person name="Castelle C.J."/>
            <person name="Probst A.J."/>
            <person name="Thomas B.C."/>
            <person name="Singh A."/>
            <person name="Wilkins M.J."/>
            <person name="Karaoz U."/>
            <person name="Brodie E.L."/>
            <person name="Williams K.H."/>
            <person name="Hubbard S.S."/>
            <person name="Banfield J.F."/>
        </authorList>
    </citation>
    <scope>NUCLEOTIDE SEQUENCE [LARGE SCALE GENOMIC DNA]</scope>
</reference>
<evidence type="ECO:0000256" key="10">
    <source>
        <dbReference type="ARBA" id="ARBA00022989"/>
    </source>
</evidence>
<evidence type="ECO:0000313" key="14">
    <source>
        <dbReference type="EMBL" id="OGG21562.1"/>
    </source>
</evidence>
<comment type="caution">
    <text evidence="14">The sequence shown here is derived from an EMBL/GenBank/DDBJ whole genome shotgun (WGS) entry which is preliminary data.</text>
</comment>
<evidence type="ECO:0000256" key="3">
    <source>
        <dbReference type="ARBA" id="ARBA00006739"/>
    </source>
</evidence>
<evidence type="ECO:0000256" key="4">
    <source>
        <dbReference type="ARBA" id="ARBA00012583"/>
    </source>
</evidence>
<dbReference type="CDD" id="cd04188">
    <property type="entry name" value="DPG_synthase"/>
    <property type="match status" value="1"/>
</dbReference>
<evidence type="ECO:0000256" key="1">
    <source>
        <dbReference type="ARBA" id="ARBA00004389"/>
    </source>
</evidence>
<evidence type="ECO:0000256" key="7">
    <source>
        <dbReference type="ARBA" id="ARBA00022692"/>
    </source>
</evidence>
<keyword evidence="5" id="KW-0328">Glycosyltransferase</keyword>
<keyword evidence="9" id="KW-0735">Signal-anchor</keyword>
<dbReference type="PANTHER" id="PTHR10859:SF91">
    <property type="entry name" value="DOLICHYL-PHOSPHATE BETA-GLUCOSYLTRANSFERASE"/>
    <property type="match status" value="1"/>
</dbReference>
<protein>
    <recommendedName>
        <fullName evidence="4">dolichyl-phosphate beta-glucosyltransferase</fullName>
        <ecNumber evidence="4">2.4.1.117</ecNumber>
    </recommendedName>
</protein>
<dbReference type="PANTHER" id="PTHR10859">
    <property type="entry name" value="GLYCOSYL TRANSFERASE"/>
    <property type="match status" value="1"/>
</dbReference>
<dbReference type="AlphaFoldDB" id="A0A1F6AAT3"/>
<comment type="catalytic activity">
    <reaction evidence="12">
        <text>a di-trans,poly-cis-dolichyl phosphate + UDP-alpha-D-glucose = a di-trans,poly-cis-dolichyl beta-D-glucosyl phosphate + UDP</text>
        <dbReference type="Rhea" id="RHEA:15401"/>
        <dbReference type="Rhea" id="RHEA-COMP:19498"/>
        <dbReference type="Rhea" id="RHEA-COMP:19502"/>
        <dbReference type="ChEBI" id="CHEBI:57525"/>
        <dbReference type="ChEBI" id="CHEBI:57683"/>
        <dbReference type="ChEBI" id="CHEBI:58223"/>
        <dbReference type="ChEBI" id="CHEBI:58885"/>
        <dbReference type="EC" id="2.4.1.117"/>
    </reaction>
    <physiologicalReaction direction="left-to-right" evidence="12">
        <dbReference type="Rhea" id="RHEA:15402"/>
    </physiologicalReaction>
</comment>
<comment type="pathway">
    <text evidence="2">Protein modification; protein glycosylation.</text>
</comment>
<evidence type="ECO:0000256" key="8">
    <source>
        <dbReference type="ARBA" id="ARBA00022824"/>
    </source>
</evidence>
<evidence type="ECO:0000256" key="11">
    <source>
        <dbReference type="ARBA" id="ARBA00023136"/>
    </source>
</evidence>
<organism evidence="14 15">
    <name type="scientific">Candidatus Gottesmanbacteria bacterium RIFCSPHIGHO2_02_FULL_40_13</name>
    <dbReference type="NCBI Taxonomy" id="1798384"/>
    <lineage>
        <taxon>Bacteria</taxon>
        <taxon>Candidatus Gottesmaniibacteriota</taxon>
    </lineage>
</organism>
<dbReference type="EMBL" id="MFJN01000020">
    <property type="protein sequence ID" value="OGG21562.1"/>
    <property type="molecule type" value="Genomic_DNA"/>
</dbReference>
<evidence type="ECO:0000256" key="12">
    <source>
        <dbReference type="ARBA" id="ARBA00045097"/>
    </source>
</evidence>
<proteinExistence type="inferred from homology"/>
<keyword evidence="6" id="KW-0808">Transferase</keyword>
<keyword evidence="10" id="KW-1133">Transmembrane helix</keyword>
<evidence type="ECO:0000256" key="6">
    <source>
        <dbReference type="ARBA" id="ARBA00022679"/>
    </source>
</evidence>
<evidence type="ECO:0000256" key="2">
    <source>
        <dbReference type="ARBA" id="ARBA00004922"/>
    </source>
</evidence>
<sequence length="246" mass="28320">MKKRYSVVVVIPIYNEELELQESILKLKSFLAKNLAEYDWSIVIADNASTDNSKKIALNLAKSDKRITYLHLDLKGRGRAVKKAWSTSSADLLVYMDVDLSTDLKSLPNLLSSLIRGYDIAIGSRLISKSKVINRPIKREILSRCYNILIKFLFRVKFSDAQCGFKAVTKNVAKKLLPDVKDNAWFFDSELLIIGEKKGYKIYEEPVLWIDNPGSTVRVMKTVYGDLEGLWRIFWNRPWRKTNHAK</sequence>
<dbReference type="EC" id="2.4.1.117" evidence="4"/>
<dbReference type="InterPro" id="IPR035518">
    <property type="entry name" value="DPG_synthase"/>
</dbReference>
<gene>
    <name evidence="14" type="ORF">A3D03_02495</name>
</gene>
<dbReference type="SUPFAM" id="SSF53448">
    <property type="entry name" value="Nucleotide-diphospho-sugar transferases"/>
    <property type="match status" value="1"/>
</dbReference>
<evidence type="ECO:0000259" key="13">
    <source>
        <dbReference type="Pfam" id="PF00535"/>
    </source>
</evidence>
<evidence type="ECO:0000313" key="15">
    <source>
        <dbReference type="Proteomes" id="UP000177092"/>
    </source>
</evidence>
<dbReference type="GO" id="GO:0004581">
    <property type="term" value="F:dolichyl-phosphate beta-glucosyltransferase activity"/>
    <property type="evidence" value="ECO:0007669"/>
    <property type="project" value="UniProtKB-EC"/>
</dbReference>
<keyword evidence="7" id="KW-0812">Transmembrane</keyword>
<evidence type="ECO:0000256" key="9">
    <source>
        <dbReference type="ARBA" id="ARBA00022968"/>
    </source>
</evidence>
<comment type="similarity">
    <text evidence="3">Belongs to the glycosyltransferase 2 family.</text>
</comment>
<accession>A0A1F6AAT3</accession>
<evidence type="ECO:0000256" key="5">
    <source>
        <dbReference type="ARBA" id="ARBA00022676"/>
    </source>
</evidence>
<dbReference type="Proteomes" id="UP000177092">
    <property type="component" value="Unassembled WGS sequence"/>
</dbReference>
<dbReference type="STRING" id="1798384.A3D03_02495"/>
<dbReference type="InterPro" id="IPR029044">
    <property type="entry name" value="Nucleotide-diphossugar_trans"/>
</dbReference>
<dbReference type="Gene3D" id="3.90.550.10">
    <property type="entry name" value="Spore Coat Polysaccharide Biosynthesis Protein SpsA, Chain A"/>
    <property type="match status" value="1"/>
</dbReference>
<name>A0A1F6AAT3_9BACT</name>
<keyword evidence="11" id="KW-0472">Membrane</keyword>
<dbReference type="InterPro" id="IPR001173">
    <property type="entry name" value="Glyco_trans_2-like"/>
</dbReference>
<keyword evidence="8" id="KW-0256">Endoplasmic reticulum</keyword>